<dbReference type="Pfam" id="PF02311">
    <property type="entry name" value="AraC_binding"/>
    <property type="match status" value="1"/>
</dbReference>
<dbReference type="Proteomes" id="UP000182569">
    <property type="component" value="Chromosome"/>
</dbReference>
<accession>A0A1J0GDQ2</accession>
<keyword evidence="6" id="KW-1185">Reference proteome</keyword>
<dbReference type="STRING" id="1552.A7L45_04760"/>
<evidence type="ECO:0000256" key="3">
    <source>
        <dbReference type="ARBA" id="ARBA00023163"/>
    </source>
</evidence>
<evidence type="ECO:0000313" key="5">
    <source>
        <dbReference type="EMBL" id="APC39419.1"/>
    </source>
</evidence>
<dbReference type="SMART" id="SM00342">
    <property type="entry name" value="HTH_ARAC"/>
    <property type="match status" value="1"/>
</dbReference>
<dbReference type="GO" id="GO:0003700">
    <property type="term" value="F:DNA-binding transcription factor activity"/>
    <property type="evidence" value="ECO:0007669"/>
    <property type="project" value="InterPro"/>
</dbReference>
<dbReference type="Gene3D" id="1.10.10.60">
    <property type="entry name" value="Homeodomain-like"/>
    <property type="match status" value="2"/>
</dbReference>
<dbReference type="SUPFAM" id="SSF51182">
    <property type="entry name" value="RmlC-like cupins"/>
    <property type="match status" value="1"/>
</dbReference>
<dbReference type="InterPro" id="IPR020449">
    <property type="entry name" value="Tscrpt_reg_AraC-type_HTH"/>
</dbReference>
<dbReference type="PROSITE" id="PS00041">
    <property type="entry name" value="HTH_ARAC_FAMILY_1"/>
    <property type="match status" value="1"/>
</dbReference>
<dbReference type="SUPFAM" id="SSF46689">
    <property type="entry name" value="Homeodomain-like"/>
    <property type="match status" value="1"/>
</dbReference>
<dbReference type="InterPro" id="IPR003313">
    <property type="entry name" value="AraC-bd"/>
</dbReference>
<keyword evidence="3" id="KW-0804">Transcription</keyword>
<feature type="domain" description="HTH araC/xylS-type" evidence="4">
    <location>
        <begin position="235"/>
        <end position="332"/>
    </location>
</feature>
<evidence type="ECO:0000256" key="2">
    <source>
        <dbReference type="ARBA" id="ARBA00023125"/>
    </source>
</evidence>
<dbReference type="PANTHER" id="PTHR43280">
    <property type="entry name" value="ARAC-FAMILY TRANSCRIPTIONAL REGULATOR"/>
    <property type="match status" value="1"/>
</dbReference>
<dbReference type="InterPro" id="IPR018062">
    <property type="entry name" value="HTH_AraC-typ_CS"/>
</dbReference>
<keyword evidence="2" id="KW-0238">DNA-binding</keyword>
<keyword evidence="1" id="KW-0805">Transcription regulation</keyword>
<dbReference type="AlphaFoldDB" id="A0A1J0GDQ2"/>
<dbReference type="InterPro" id="IPR018060">
    <property type="entry name" value="HTH_AraC"/>
</dbReference>
<dbReference type="Pfam" id="PF12833">
    <property type="entry name" value="HTH_18"/>
    <property type="match status" value="1"/>
</dbReference>
<sequence length="332" mass="39422">MNINELYKKLKQLNDIEKYTYDLYNTRITSEVDIRLKEHFSNKVKNDLWIINNEKLMNESEVIAIHKHDRFIKFDKHKHDYLEMMFVYSGKINQVIEGGKIVIEKGEILLLDMNVEHSIEAAGFDDIAINVLIKKEFFDWIFMSQIADNDLISNFIVEAIYGKNKFKQYIHFKTSENDKVCNFMIQILMEYYDKKNGMETAIRAYMMLLFNELLRDYKKYLTSEMVSKIDSTISTEILNYINKNYKVITLKSMADHFSYNPDYIGKLVKKIIGKTLTELVKEKKIKQSEYLLHNTKMSVIDVITEVGYSNVSYFYRQFKDQVGVTPDEYRKK</sequence>
<evidence type="ECO:0000313" key="6">
    <source>
        <dbReference type="Proteomes" id="UP000182569"/>
    </source>
</evidence>
<dbReference type="PANTHER" id="PTHR43280:SF28">
    <property type="entry name" value="HTH-TYPE TRANSCRIPTIONAL ACTIVATOR RHAS"/>
    <property type="match status" value="1"/>
</dbReference>
<dbReference type="InterPro" id="IPR011051">
    <property type="entry name" value="RmlC_Cupin_sf"/>
</dbReference>
<dbReference type="InterPro" id="IPR014710">
    <property type="entry name" value="RmlC-like_jellyroll"/>
</dbReference>
<dbReference type="EMBL" id="CP015756">
    <property type="protein sequence ID" value="APC39419.1"/>
    <property type="molecule type" value="Genomic_DNA"/>
</dbReference>
<organism evidence="5 6">
    <name type="scientific">Clostridium estertheticum subsp. estertheticum</name>
    <dbReference type="NCBI Taxonomy" id="1552"/>
    <lineage>
        <taxon>Bacteria</taxon>
        <taxon>Bacillati</taxon>
        <taxon>Bacillota</taxon>
        <taxon>Clostridia</taxon>
        <taxon>Eubacteriales</taxon>
        <taxon>Clostridiaceae</taxon>
        <taxon>Clostridium</taxon>
    </lineage>
</organism>
<dbReference type="PROSITE" id="PS01124">
    <property type="entry name" value="HTH_ARAC_FAMILY_2"/>
    <property type="match status" value="1"/>
</dbReference>
<name>A0A1J0GDQ2_9CLOT</name>
<evidence type="ECO:0000256" key="1">
    <source>
        <dbReference type="ARBA" id="ARBA00023015"/>
    </source>
</evidence>
<dbReference type="Gene3D" id="2.60.120.10">
    <property type="entry name" value="Jelly Rolls"/>
    <property type="match status" value="1"/>
</dbReference>
<gene>
    <name evidence="5" type="ORF">A7L45_04760</name>
</gene>
<dbReference type="OrthoDB" id="9816335at2"/>
<evidence type="ECO:0000259" key="4">
    <source>
        <dbReference type="PROSITE" id="PS01124"/>
    </source>
</evidence>
<dbReference type="PRINTS" id="PR00032">
    <property type="entry name" value="HTHARAC"/>
</dbReference>
<dbReference type="GO" id="GO:0043565">
    <property type="term" value="F:sequence-specific DNA binding"/>
    <property type="evidence" value="ECO:0007669"/>
    <property type="project" value="InterPro"/>
</dbReference>
<dbReference type="InterPro" id="IPR009057">
    <property type="entry name" value="Homeodomain-like_sf"/>
</dbReference>
<protein>
    <submittedName>
        <fullName evidence="5">AraC family transcriptional regulator</fullName>
    </submittedName>
</protein>
<reference evidence="6" key="1">
    <citation type="journal article" date="2016" name="Front. Microbiol.">
        <title>Complete Genome Sequence of Clostridium estertheticum DSM 8809, a Microbe Identified in Spoiled Vacuum Packed Beef.</title>
        <authorList>
            <person name="Yu Z."/>
            <person name="Gunn L."/>
            <person name="Brennan E."/>
            <person name="Reid R."/>
            <person name="Wall P.G."/>
            <person name="Gaora O.P."/>
            <person name="Hurley D."/>
            <person name="Bolton D."/>
            <person name="Fanning S."/>
        </authorList>
    </citation>
    <scope>NUCLEOTIDE SEQUENCE [LARGE SCALE GENOMIC DNA]</scope>
    <source>
        <strain evidence="6">DSM 8809</strain>
    </source>
</reference>
<proteinExistence type="predicted"/>
<dbReference type="RefSeq" id="WP_071611712.1">
    <property type="nucleotide sequence ID" value="NZ_CP015756.1"/>
</dbReference>
<dbReference type="KEGG" id="ceu:A7L45_04760"/>